<keyword evidence="2" id="KW-1185">Reference proteome</keyword>
<comment type="caution">
    <text evidence="1">The sequence shown here is derived from an EMBL/GenBank/DDBJ whole genome shotgun (WGS) entry which is preliminary data.</text>
</comment>
<proteinExistence type="predicted"/>
<name>C0XGP1_LENH9</name>
<dbReference type="AlphaFoldDB" id="C0XGP1"/>
<protein>
    <submittedName>
        <fullName evidence="1">Uncharacterized protein</fullName>
    </submittedName>
</protein>
<reference evidence="1 2" key="1">
    <citation type="submission" date="2009-01" db="EMBL/GenBank/DDBJ databases">
        <authorList>
            <person name="Qin X."/>
            <person name="Bachman B."/>
            <person name="Battles P."/>
            <person name="Bell A."/>
            <person name="Bess C."/>
            <person name="Bickham C."/>
            <person name="Chaboub L."/>
            <person name="Chen D."/>
            <person name="Coyle M."/>
            <person name="Deiros D.R."/>
            <person name="Dinh H."/>
            <person name="Forbes L."/>
            <person name="Fowler G."/>
            <person name="Francisco L."/>
            <person name="Fu Q."/>
            <person name="Gubbala S."/>
            <person name="Hale W."/>
            <person name="Han Y."/>
            <person name="Hemphill L."/>
            <person name="Highlander S.K."/>
            <person name="Hirani K."/>
            <person name="Hogues M."/>
            <person name="Jackson L."/>
            <person name="Jakkamsetti A."/>
            <person name="Javaid M."/>
            <person name="Jiang H."/>
            <person name="Korchina V."/>
            <person name="Kovar C."/>
            <person name="Lara F."/>
            <person name="Lee S."/>
            <person name="Mata R."/>
            <person name="Mathew T."/>
            <person name="Moen C."/>
            <person name="Morales K."/>
            <person name="Munidasa M."/>
            <person name="Nazareth L."/>
            <person name="Ngo R."/>
            <person name="Nguyen L."/>
            <person name="Okwuonu G."/>
            <person name="Ongeri F."/>
            <person name="Patil S."/>
            <person name="Petrosino J."/>
            <person name="Pham C."/>
            <person name="Pham P."/>
            <person name="Pu L.-L."/>
            <person name="Puazo M."/>
            <person name="Raj R."/>
            <person name="Reid J."/>
            <person name="Rouhana J."/>
            <person name="Saada N."/>
            <person name="Shang Y."/>
            <person name="Simmons D."/>
            <person name="Thornton R."/>
            <person name="Warren J."/>
            <person name="Weissenberger G."/>
            <person name="Zhang J."/>
            <person name="Zhang L."/>
            <person name="Zhou C."/>
            <person name="Zhu D."/>
            <person name="Muzny D."/>
            <person name="Worley K."/>
            <person name="Gibbs R."/>
        </authorList>
    </citation>
    <scope>NUCLEOTIDE SEQUENCE [LARGE SCALE GENOMIC DNA]</scope>
    <source>
        <strain evidence="2">ATCC 8290 / DSM 20176 / CCUG 30140 / JCM 1155 / KCTC 3500 / NBRC 15886 / NCIMB 8040 / NRRL B-1843 / 9</strain>
    </source>
</reference>
<evidence type="ECO:0000313" key="2">
    <source>
        <dbReference type="Proteomes" id="UP000003752"/>
    </source>
</evidence>
<accession>C0XGP1</accession>
<dbReference type="EMBL" id="ACGP01000088">
    <property type="protein sequence ID" value="EEI25453.1"/>
    <property type="molecule type" value="Genomic_DNA"/>
</dbReference>
<dbReference type="HOGENOM" id="CLU_2862068_0_0_9"/>
<evidence type="ECO:0000313" key="1">
    <source>
        <dbReference type="EMBL" id="EEI25453.1"/>
    </source>
</evidence>
<sequence>MFSLKRTKGGRGMNNVLRKHDVLNARRQFLTNEMGEAKLKEVIIAVDALTEEENISLYLLESAIQYHRSLNALPRL</sequence>
<organism evidence="1 2">
    <name type="scientific">Lentilactobacillus hilgardii (strain ATCC 8290 / DSM 20176 / CCUG 30140 / JCM 1155 / KCTC 3500 / NBRC 15886 / NCIMB 8040 / NRRL B-1843 / 9)</name>
    <dbReference type="NCBI Taxonomy" id="1423757"/>
    <lineage>
        <taxon>Bacteria</taxon>
        <taxon>Bacillati</taxon>
        <taxon>Bacillota</taxon>
        <taxon>Bacilli</taxon>
        <taxon>Lactobacillales</taxon>
        <taxon>Lactobacillaceae</taxon>
        <taxon>Lentilactobacillus</taxon>
    </lineage>
</organism>
<gene>
    <name evidence="1" type="ORF">HMPREF0519_0402</name>
</gene>
<dbReference type="Proteomes" id="UP000003752">
    <property type="component" value="Unassembled WGS sequence"/>
</dbReference>